<proteinExistence type="predicted"/>
<protein>
    <submittedName>
        <fullName evidence="1">Uncharacterized protein</fullName>
    </submittedName>
</protein>
<comment type="caution">
    <text evidence="1">The sequence shown here is derived from an EMBL/GenBank/DDBJ whole genome shotgun (WGS) entry which is preliminary data.</text>
</comment>
<organism evidence="1 2">
    <name type="scientific">Mycena metata</name>
    <dbReference type="NCBI Taxonomy" id="1033252"/>
    <lineage>
        <taxon>Eukaryota</taxon>
        <taxon>Fungi</taxon>
        <taxon>Dikarya</taxon>
        <taxon>Basidiomycota</taxon>
        <taxon>Agaricomycotina</taxon>
        <taxon>Agaricomycetes</taxon>
        <taxon>Agaricomycetidae</taxon>
        <taxon>Agaricales</taxon>
        <taxon>Marasmiineae</taxon>
        <taxon>Mycenaceae</taxon>
        <taxon>Mycena</taxon>
    </lineage>
</organism>
<dbReference type="EMBL" id="JARKIB010000107">
    <property type="protein sequence ID" value="KAJ7739390.1"/>
    <property type="molecule type" value="Genomic_DNA"/>
</dbReference>
<name>A0AAD7ID61_9AGAR</name>
<evidence type="ECO:0000313" key="2">
    <source>
        <dbReference type="Proteomes" id="UP001215598"/>
    </source>
</evidence>
<evidence type="ECO:0000313" key="1">
    <source>
        <dbReference type="EMBL" id="KAJ7739390.1"/>
    </source>
</evidence>
<gene>
    <name evidence="1" type="ORF">B0H16DRAFT_1465357</name>
</gene>
<dbReference type="AlphaFoldDB" id="A0AAD7ID61"/>
<accession>A0AAD7ID61</accession>
<dbReference type="Proteomes" id="UP001215598">
    <property type="component" value="Unassembled WGS sequence"/>
</dbReference>
<keyword evidence="2" id="KW-1185">Reference proteome</keyword>
<sequence length="224" mass="25033">MFPGFWFTSSSKTLGTSAPATPPRLVKIFSQSKLPRSTGFRPRFEPFPRWERTSVGFVSFLATVIAVRIEEKKNLVVWNENENAQMEAAGRDRNKYVEYTSIFGLPTVTLFMGVTGAVKGTLPSRLPPTKYAGRVRDGKIAVRPSKARKLTAIHSLGGKFVLVSIDLREFEMKALFTLSCHAPKSITITLLSLRVFGQCEYNKRSATLNTNQTPAQKIEQEIES</sequence>
<reference evidence="1" key="1">
    <citation type="submission" date="2023-03" db="EMBL/GenBank/DDBJ databases">
        <title>Massive genome expansion in bonnet fungi (Mycena s.s.) driven by repeated elements and novel gene families across ecological guilds.</title>
        <authorList>
            <consortium name="Lawrence Berkeley National Laboratory"/>
            <person name="Harder C.B."/>
            <person name="Miyauchi S."/>
            <person name="Viragh M."/>
            <person name="Kuo A."/>
            <person name="Thoen E."/>
            <person name="Andreopoulos B."/>
            <person name="Lu D."/>
            <person name="Skrede I."/>
            <person name="Drula E."/>
            <person name="Henrissat B."/>
            <person name="Morin E."/>
            <person name="Kohler A."/>
            <person name="Barry K."/>
            <person name="LaButti K."/>
            <person name="Morin E."/>
            <person name="Salamov A."/>
            <person name="Lipzen A."/>
            <person name="Mereny Z."/>
            <person name="Hegedus B."/>
            <person name="Baldrian P."/>
            <person name="Stursova M."/>
            <person name="Weitz H."/>
            <person name="Taylor A."/>
            <person name="Grigoriev I.V."/>
            <person name="Nagy L.G."/>
            <person name="Martin F."/>
            <person name="Kauserud H."/>
        </authorList>
    </citation>
    <scope>NUCLEOTIDE SEQUENCE</scope>
    <source>
        <strain evidence="1">CBHHK182m</strain>
    </source>
</reference>